<dbReference type="SUPFAM" id="SSF90112">
    <property type="entry name" value="Neurotransmitter-gated ion-channel transmembrane pore"/>
    <property type="match status" value="1"/>
</dbReference>
<dbReference type="eggNOG" id="KOG3644">
    <property type="taxonomic scope" value="Eukaryota"/>
</dbReference>
<keyword evidence="3" id="KW-1185">Reference proteome</keyword>
<gene>
    <name evidence="2" type="ORF">CAEBREN_28484</name>
</gene>
<evidence type="ECO:0000256" key="1">
    <source>
        <dbReference type="SAM" id="Phobius"/>
    </source>
</evidence>
<proteinExistence type="predicted"/>
<dbReference type="Gene3D" id="1.20.58.390">
    <property type="entry name" value="Neurotransmitter-gated ion-channel transmembrane domain"/>
    <property type="match status" value="1"/>
</dbReference>
<dbReference type="InParanoid" id="G0NXB0"/>
<dbReference type="HOGENOM" id="CLU_3034337_0_0_1"/>
<sequence>MRSSSPPPPSGCLARFHPEAVDKFSIVAFPLAFTMFNLVYWWHYLSQTFDQNYQG</sequence>
<keyword evidence="1" id="KW-0472">Membrane</keyword>
<dbReference type="EMBL" id="GL379970">
    <property type="protein sequence ID" value="EGT39469.1"/>
    <property type="molecule type" value="Genomic_DNA"/>
</dbReference>
<dbReference type="OrthoDB" id="5790957at2759"/>
<keyword evidence="1" id="KW-0812">Transmembrane</keyword>
<dbReference type="AlphaFoldDB" id="G0NXB0"/>
<accession>G0NXB0</accession>
<dbReference type="STRING" id="135651.G0NXB0"/>
<dbReference type="InterPro" id="IPR038050">
    <property type="entry name" value="Neuro_actylchol_rec"/>
</dbReference>
<reference evidence="3" key="1">
    <citation type="submission" date="2011-07" db="EMBL/GenBank/DDBJ databases">
        <authorList>
            <consortium name="Caenorhabditis brenneri Sequencing and Analysis Consortium"/>
            <person name="Wilson R.K."/>
        </authorList>
    </citation>
    <scope>NUCLEOTIDE SEQUENCE [LARGE SCALE GENOMIC DNA]</scope>
    <source>
        <strain evidence="3">PB2801</strain>
    </source>
</reference>
<keyword evidence="1" id="KW-1133">Transmembrane helix</keyword>
<dbReference type="Proteomes" id="UP000008068">
    <property type="component" value="Unassembled WGS sequence"/>
</dbReference>
<dbReference type="GO" id="GO:0006811">
    <property type="term" value="P:monoatomic ion transport"/>
    <property type="evidence" value="ECO:0007669"/>
    <property type="project" value="InterPro"/>
</dbReference>
<name>G0NXB0_CAEBE</name>
<dbReference type="InterPro" id="IPR036719">
    <property type="entry name" value="Neuro-gated_channel_TM_sf"/>
</dbReference>
<organism evidence="3">
    <name type="scientific">Caenorhabditis brenneri</name>
    <name type="common">Nematode worm</name>
    <dbReference type="NCBI Taxonomy" id="135651"/>
    <lineage>
        <taxon>Eukaryota</taxon>
        <taxon>Metazoa</taxon>
        <taxon>Ecdysozoa</taxon>
        <taxon>Nematoda</taxon>
        <taxon>Chromadorea</taxon>
        <taxon>Rhabditida</taxon>
        <taxon>Rhabditina</taxon>
        <taxon>Rhabditomorpha</taxon>
        <taxon>Rhabditoidea</taxon>
        <taxon>Rhabditidae</taxon>
        <taxon>Peloderinae</taxon>
        <taxon>Caenorhabditis</taxon>
    </lineage>
</organism>
<protein>
    <submittedName>
        <fullName evidence="2">Uncharacterized protein</fullName>
    </submittedName>
</protein>
<evidence type="ECO:0000313" key="2">
    <source>
        <dbReference type="EMBL" id="EGT39469.1"/>
    </source>
</evidence>
<dbReference type="GO" id="GO:0016020">
    <property type="term" value="C:membrane"/>
    <property type="evidence" value="ECO:0007669"/>
    <property type="project" value="InterPro"/>
</dbReference>
<evidence type="ECO:0000313" key="3">
    <source>
        <dbReference type="Proteomes" id="UP000008068"/>
    </source>
</evidence>
<feature type="transmembrane region" description="Helical" evidence="1">
    <location>
        <begin position="24"/>
        <end position="43"/>
    </location>
</feature>